<sequence>MIFIYNAIANYIFPILIAKQTNMLHNTNMNPIKIYAIPCYVHRLFPL</sequence>
<proteinExistence type="predicted"/>
<name>A0A6C0EGN2_9ZZZZ</name>
<evidence type="ECO:0000313" key="1">
    <source>
        <dbReference type="EMBL" id="QHT28088.1"/>
    </source>
</evidence>
<dbReference type="AlphaFoldDB" id="A0A6C0EGN2"/>
<accession>A0A6C0EGN2</accession>
<dbReference type="EMBL" id="MN738851">
    <property type="protein sequence ID" value="QHT28088.1"/>
    <property type="molecule type" value="Genomic_DNA"/>
</dbReference>
<reference evidence="1" key="1">
    <citation type="journal article" date="2020" name="Nature">
        <title>Giant virus diversity and host interactions through global metagenomics.</title>
        <authorList>
            <person name="Schulz F."/>
            <person name="Roux S."/>
            <person name="Paez-Espino D."/>
            <person name="Jungbluth S."/>
            <person name="Walsh D.A."/>
            <person name="Denef V.J."/>
            <person name="McMahon K.D."/>
            <person name="Konstantinidis K.T."/>
            <person name="Eloe-Fadrosh E.A."/>
            <person name="Kyrpides N.C."/>
            <person name="Woyke T."/>
        </authorList>
    </citation>
    <scope>NUCLEOTIDE SEQUENCE</scope>
    <source>
        <strain evidence="1">GVMAG-M-3300001348-25</strain>
    </source>
</reference>
<organism evidence="1">
    <name type="scientific">viral metagenome</name>
    <dbReference type="NCBI Taxonomy" id="1070528"/>
    <lineage>
        <taxon>unclassified sequences</taxon>
        <taxon>metagenomes</taxon>
        <taxon>organismal metagenomes</taxon>
    </lineage>
</organism>
<protein>
    <submittedName>
        <fullName evidence="1">Uncharacterized protein</fullName>
    </submittedName>
</protein>